<dbReference type="InterPro" id="IPR040840">
    <property type="entry name" value="TcA_TcB_BD"/>
</dbReference>
<reference evidence="2" key="1">
    <citation type="submission" date="2024-02" db="EMBL/GenBank/DDBJ databases">
        <authorList>
            <consortium name="Clinical and Environmental Microbiology Branch: Whole genome sequencing antimicrobial resistance pathogens in the healthcare setting"/>
        </authorList>
    </citation>
    <scope>NUCLEOTIDE SEQUENCE</scope>
    <source>
        <strain evidence="2">2023KU-00017</strain>
    </source>
</reference>
<dbReference type="AlphaFoldDB" id="A0AAI9HTZ1"/>
<protein>
    <recommendedName>
        <fullName evidence="1">Tc toxin complex TcA C-terminal TcB-binding domain-containing protein</fullName>
    </recommendedName>
</protein>
<proteinExistence type="predicted"/>
<organism evidence="2">
    <name type="scientific">Morganella morganii</name>
    <name type="common">Proteus morganii</name>
    <dbReference type="NCBI Taxonomy" id="582"/>
    <lineage>
        <taxon>Bacteria</taxon>
        <taxon>Pseudomonadati</taxon>
        <taxon>Pseudomonadota</taxon>
        <taxon>Gammaproteobacteria</taxon>
        <taxon>Enterobacterales</taxon>
        <taxon>Morganellaceae</taxon>
        <taxon>Morganella</taxon>
    </lineage>
</organism>
<name>A0AAI9HTZ1_MORMO</name>
<comment type="caution">
    <text evidence="2">The sequence shown here is derived from an EMBL/GenBank/DDBJ whole genome shotgun (WGS) entry which is preliminary data.</text>
</comment>
<evidence type="ECO:0000259" key="1">
    <source>
        <dbReference type="Pfam" id="PF18276"/>
    </source>
</evidence>
<feature type="domain" description="Tc toxin complex TcA C-terminal TcB-binding" evidence="1">
    <location>
        <begin position="610"/>
        <end position="917"/>
    </location>
</feature>
<accession>A0AAI9HTZ1</accession>
<evidence type="ECO:0000313" key="2">
    <source>
        <dbReference type="EMBL" id="EMO9457518.1"/>
    </source>
</evidence>
<sequence>MQPVTASAELSVFNDSLQGLKKEDWKGELIYQKGNHTPWRTFSWSGDTDKVRFKFGLTDESIKGEFTVSIKALSKNIPFIENFSENQQFLTFDQSDAALKHVHLNSVQVRDLIYRAQIAVRHIFDWNAQITEEPGYGDKTKEILDLYGANSRYLWELFFYLPYLVASRFSQNRLYSQARQWLHYIFSPYDGHRLSVKDDSELLPPPYWNCRVLTQPDLKYQNNDNALPDPFAISEDAPSHYRKSVYLMYIDTLISEADLNYRQLSRDSITRAWGCYHQAQSMLGRIPKDCSVPKWQSCTVSELLGNKTAPVQENTFPELFSAIYPENMPKQLNGFFWYGSLGNTRFRLPVQSSLLDRQSVLEHRLFNLRHYLDIEGNMMQLPLYAAAFDPFDLLRSRIGGTSELTYLQSGSLSIPSYCFRVMLEKAKEQAAALITLGDKRLSYYEQKERYHTENMQLKDATELAQASAAIQSLLLDQQKSALDSLKAAKTMAENKQAYYAGLAKDGTSTKECQARNLLLTSTVFQGAISGAAVAAGIAAAVPRIFGVAQDTGDHGVRALLGVGGTAALSADIMRGTADYVQLDEQYRRRQEEWAFSAEQAKNEVTVLDAQIKAQEVAIKAAESSVKYTDSIHDEAKALYDYFSQTRQVNESLYEKMANIIGLLHDQLCSLVRTFCALTEASWRYETDDYKRQTFIPADLWSGDNLGVLVGVKLQKALLEMEMAYTQQNTRRLNITKTISLKSLLSRHLIKTDETPLTTWVDVKAALKGAKKLSFDFTHQFFDTDFPGHYARKIHSLSVTFPTLLPPYQNMRVLLEQTSNTLLVAPDIDAVKSLYTPTEQISSESLIRNLRINQKIILSRGSDDSGEFPDDGFTGGQYHSFEHTGAVSHWRLSVPRPQNCPELLDNLNDIIIKLNYTAKSGDDVFETAVNELLEKMNQ</sequence>
<dbReference type="EMBL" id="ABKJEP030000046">
    <property type="protein sequence ID" value="EMO9457518.1"/>
    <property type="molecule type" value="Genomic_DNA"/>
</dbReference>
<dbReference type="Pfam" id="PF18276">
    <property type="entry name" value="TcA_TcB_BD"/>
    <property type="match status" value="1"/>
</dbReference>
<gene>
    <name evidence="2" type="ORF">PN925_002913</name>
</gene>